<keyword evidence="2" id="KW-1185">Reference proteome</keyword>
<dbReference type="EMBL" id="JANIEX010001183">
    <property type="protein sequence ID" value="KAJ3560384.1"/>
    <property type="molecule type" value="Genomic_DNA"/>
</dbReference>
<evidence type="ECO:0000313" key="2">
    <source>
        <dbReference type="Proteomes" id="UP001213000"/>
    </source>
</evidence>
<sequence>MPTDHQWPSERDLKRLVEASDGLFNYGATALRFIGSPFWLGPEEPLRQVLEGSNTLQHTPSAPTPFAGLDALYIRIMQNIPPGRLQPTMLFLHYICTVGETFIHRGLGLVYASNFLGLSEMEMRAICGQLSAVALLRGQDVDLELSTEIDTTRSFLEHDPGRRHVPSLLEIVYTRLGGSVNVYHKSFLDFLAYPERSGSYCVRTTVALNNLFRHLIDRHLALDSSYVFNESTLLPTLDATSAASSLSYPSSNEFINSVIKVVVYQHITDYCTDMAFWSSADINLLRKYASCDFRKALYIRTALCQQTVPIPDYVQYGQSGYAKVTSGALLWRRHSIEFATYVDEFTKMIHRHLEAGILHQSDHIVQTPEPRDRLISGLYIRGQGSKSTFWYWEIDLDSQSYQEVQTFDLEYGMQIYKEESFEDWV</sequence>
<comment type="caution">
    <text evidence="1">The sequence shown here is derived from an EMBL/GenBank/DDBJ whole genome shotgun (WGS) entry which is preliminary data.</text>
</comment>
<name>A0AAD5VID9_9AGAR</name>
<reference evidence="1" key="1">
    <citation type="submission" date="2022-07" db="EMBL/GenBank/DDBJ databases">
        <title>Genome Sequence of Leucocoprinus birnbaumii.</title>
        <authorList>
            <person name="Buettner E."/>
        </authorList>
    </citation>
    <scope>NUCLEOTIDE SEQUENCE</scope>
    <source>
        <strain evidence="1">VT141</strain>
    </source>
</reference>
<protein>
    <submittedName>
        <fullName evidence="1">Uncharacterized protein</fullName>
    </submittedName>
</protein>
<accession>A0AAD5VID9</accession>
<proteinExistence type="predicted"/>
<gene>
    <name evidence="1" type="ORF">NP233_g10874</name>
</gene>
<dbReference type="Proteomes" id="UP001213000">
    <property type="component" value="Unassembled WGS sequence"/>
</dbReference>
<organism evidence="1 2">
    <name type="scientific">Leucocoprinus birnbaumii</name>
    <dbReference type="NCBI Taxonomy" id="56174"/>
    <lineage>
        <taxon>Eukaryota</taxon>
        <taxon>Fungi</taxon>
        <taxon>Dikarya</taxon>
        <taxon>Basidiomycota</taxon>
        <taxon>Agaricomycotina</taxon>
        <taxon>Agaricomycetes</taxon>
        <taxon>Agaricomycetidae</taxon>
        <taxon>Agaricales</taxon>
        <taxon>Agaricineae</taxon>
        <taxon>Agaricaceae</taxon>
        <taxon>Leucocoprinus</taxon>
    </lineage>
</organism>
<dbReference type="AlphaFoldDB" id="A0AAD5VID9"/>
<evidence type="ECO:0000313" key="1">
    <source>
        <dbReference type="EMBL" id="KAJ3560384.1"/>
    </source>
</evidence>